<comment type="caution">
    <text evidence="1">The sequence shown here is derived from an EMBL/GenBank/DDBJ whole genome shotgun (WGS) entry which is preliminary data.</text>
</comment>
<sequence>MSEQHFREKKLLERTAIRIFLQRHNERYEPAMRLLYQQERPDAVLENTKTRGKIGLEITHLFYDEYEAKMVLGRQATMQCEIGGLDKLIGELNERIRVKEGKFAAYSHDYPLSLLIRNASPAFRLTDILERKELICKSAGLFEHIWFLSRDGGDEWLLAELH</sequence>
<name>A0ABV6DNA2_9BACL</name>
<gene>
    <name evidence="1" type="ORF">ACFFK0_17005</name>
</gene>
<dbReference type="RefSeq" id="WP_377471467.1">
    <property type="nucleotide sequence ID" value="NZ_JBHLWN010000068.1"/>
</dbReference>
<protein>
    <submittedName>
        <fullName evidence="1">Uncharacterized protein</fullName>
    </submittedName>
</protein>
<accession>A0ABV6DNA2</accession>
<proteinExistence type="predicted"/>
<evidence type="ECO:0000313" key="2">
    <source>
        <dbReference type="Proteomes" id="UP001589776"/>
    </source>
</evidence>
<organism evidence="1 2">
    <name type="scientific">Paenibacillus chartarius</name>
    <dbReference type="NCBI Taxonomy" id="747481"/>
    <lineage>
        <taxon>Bacteria</taxon>
        <taxon>Bacillati</taxon>
        <taxon>Bacillota</taxon>
        <taxon>Bacilli</taxon>
        <taxon>Bacillales</taxon>
        <taxon>Paenibacillaceae</taxon>
        <taxon>Paenibacillus</taxon>
    </lineage>
</organism>
<evidence type="ECO:0000313" key="1">
    <source>
        <dbReference type="EMBL" id="MFC0214129.1"/>
    </source>
</evidence>
<reference evidence="1 2" key="1">
    <citation type="submission" date="2024-09" db="EMBL/GenBank/DDBJ databases">
        <authorList>
            <person name="Sun Q."/>
            <person name="Mori K."/>
        </authorList>
    </citation>
    <scope>NUCLEOTIDE SEQUENCE [LARGE SCALE GENOMIC DNA]</scope>
    <source>
        <strain evidence="1 2">CCM 7759</strain>
    </source>
</reference>
<dbReference type="EMBL" id="JBHLWN010000068">
    <property type="protein sequence ID" value="MFC0214129.1"/>
    <property type="molecule type" value="Genomic_DNA"/>
</dbReference>
<keyword evidence="2" id="KW-1185">Reference proteome</keyword>
<dbReference type="Proteomes" id="UP001589776">
    <property type="component" value="Unassembled WGS sequence"/>
</dbReference>